<organism evidence="10 11">
    <name type="scientific">Stephanodiscus triporus</name>
    <dbReference type="NCBI Taxonomy" id="2934178"/>
    <lineage>
        <taxon>Eukaryota</taxon>
        <taxon>Sar</taxon>
        <taxon>Stramenopiles</taxon>
        <taxon>Ochrophyta</taxon>
        <taxon>Bacillariophyta</taxon>
        <taxon>Coscinodiscophyceae</taxon>
        <taxon>Thalassiosirophycidae</taxon>
        <taxon>Stephanodiscales</taxon>
        <taxon>Stephanodiscaceae</taxon>
        <taxon>Stephanodiscus</taxon>
    </lineage>
</organism>
<feature type="domain" description="tRNA (adenine(58)-N(1))-methyltransferase catalytic subunit TRM61 C-terminal" evidence="9">
    <location>
        <begin position="358"/>
        <end position="439"/>
    </location>
</feature>
<evidence type="ECO:0000259" key="9">
    <source>
        <dbReference type="Pfam" id="PF08704"/>
    </source>
</evidence>
<evidence type="ECO:0000256" key="3">
    <source>
        <dbReference type="ARBA" id="ARBA00022603"/>
    </source>
</evidence>
<keyword evidence="7" id="KW-0539">Nucleus</keyword>
<dbReference type="GO" id="GO:0032259">
    <property type="term" value="P:methylation"/>
    <property type="evidence" value="ECO:0007669"/>
    <property type="project" value="UniProtKB-KW"/>
</dbReference>
<keyword evidence="6" id="KW-0819">tRNA processing</keyword>
<evidence type="ECO:0000256" key="6">
    <source>
        <dbReference type="ARBA" id="ARBA00022694"/>
    </source>
</evidence>
<dbReference type="SUPFAM" id="SSF53335">
    <property type="entry name" value="S-adenosyl-L-methionine-dependent methyltransferases"/>
    <property type="match status" value="1"/>
</dbReference>
<keyword evidence="3" id="KW-0489">Methyltransferase</keyword>
<dbReference type="InterPro" id="IPR049470">
    <property type="entry name" value="TRM61_C"/>
</dbReference>
<dbReference type="GO" id="GO:0160107">
    <property type="term" value="F:tRNA (adenine(58)-N1)-methyltransferase activity"/>
    <property type="evidence" value="ECO:0007669"/>
    <property type="project" value="UniProtKB-EC"/>
</dbReference>
<evidence type="ECO:0000256" key="2">
    <source>
        <dbReference type="ARBA" id="ARBA00012796"/>
    </source>
</evidence>
<dbReference type="PANTHER" id="PTHR12133:SF2">
    <property type="entry name" value="TRNA (ADENINE(58)-N(1))-METHYLTRANSFERASE CATALYTIC SUBUNIT TRMT61A"/>
    <property type="match status" value="1"/>
</dbReference>
<protein>
    <recommendedName>
        <fullName evidence="2">tRNA (adenine(58)-N(1))-methyltransferase</fullName>
        <ecNumber evidence="2">2.1.1.220</ecNumber>
    </recommendedName>
</protein>
<name>A0ABD3NNF3_9STRA</name>
<evidence type="ECO:0000256" key="4">
    <source>
        <dbReference type="ARBA" id="ARBA00022679"/>
    </source>
</evidence>
<reference evidence="10 11" key="1">
    <citation type="submission" date="2024-10" db="EMBL/GenBank/DDBJ databases">
        <title>Updated reference genomes for cyclostephanoid diatoms.</title>
        <authorList>
            <person name="Roberts W.R."/>
            <person name="Alverson A.J."/>
        </authorList>
    </citation>
    <scope>NUCLEOTIDE SEQUENCE [LARGE SCALE GENOMIC DNA]</scope>
    <source>
        <strain evidence="10 11">AJA276-08</strain>
    </source>
</reference>
<comment type="subcellular location">
    <subcellularLocation>
        <location evidence="1">Nucleus</location>
    </subcellularLocation>
</comment>
<comment type="caution">
    <text evidence="10">The sequence shown here is derived from an EMBL/GenBank/DDBJ whole genome shotgun (WGS) entry which is preliminary data.</text>
</comment>
<feature type="region of interest" description="Disordered" evidence="8">
    <location>
        <begin position="566"/>
        <end position="585"/>
    </location>
</feature>
<dbReference type="PANTHER" id="PTHR12133">
    <property type="entry name" value="TRNA (ADENINE(58)-N(1))-METHYLTRANSFERASE"/>
    <property type="match status" value="1"/>
</dbReference>
<dbReference type="Proteomes" id="UP001530315">
    <property type="component" value="Unassembled WGS sequence"/>
</dbReference>
<evidence type="ECO:0000256" key="8">
    <source>
        <dbReference type="SAM" id="MobiDB-lite"/>
    </source>
</evidence>
<dbReference type="InterPro" id="IPR014816">
    <property type="entry name" value="tRNA_MeTrfase_Gcd14"/>
</dbReference>
<sequence>MDQTVTRESSGERRALLPHALGLFRRDPVGVELIERHAAHETHGHDVSTTPDGPRGGISVVVQRGHEGILLRGRRAGEEQPRVGQVAIRRSAPPAVLRRGVYGEVIALLLDVAEGRAAETMELEHYLGIPRRDGEVHVRLLPRAYPVPDPADDAASLEIVQRQDVVSGIRQSVSVVAAALIVTQQLVAQQGRHDLVRPAVSEVRYGVYQGEGNELAIFHAGFDCVQDAEVLTVHRAHHGRIELHGRFAWLGSFDIIMVTKFASARASARRLPYLSPTMDFGRPMIQTPGIVARSNIRLVPITHLGDDDLDRRSFNDLNFVYATPGDIFSNRNGHFHHDDFIGMPYGCKIRSRSAEGLGFLYLLRPTPELWARSLPHRTQIVHELDSSMIIHYLDIGPNMIVCESGTGSGAMSHAILRSIAPGGMLHTYEFNGVRAERARLCSYSPCVEQTQRTVSSLRDHGFHSIRTVEARLREYFVSEVELEDPTCDYLPEVLTEERASLERERCANGGTVPPTPTTTTTPTPTIEGGNDVVAAGNYRRKAKKKMLCARPFAQMRGHTAFLTFATAGNAPRPDPNEGAAKGLKL</sequence>
<dbReference type="PROSITE" id="PS51620">
    <property type="entry name" value="SAM_TRM61"/>
    <property type="match status" value="2"/>
</dbReference>
<dbReference type="GO" id="GO:0008033">
    <property type="term" value="P:tRNA processing"/>
    <property type="evidence" value="ECO:0007669"/>
    <property type="project" value="UniProtKB-KW"/>
</dbReference>
<keyword evidence="11" id="KW-1185">Reference proteome</keyword>
<feature type="region of interest" description="Disordered" evidence="8">
    <location>
        <begin position="506"/>
        <end position="529"/>
    </location>
</feature>
<evidence type="ECO:0000256" key="5">
    <source>
        <dbReference type="ARBA" id="ARBA00022691"/>
    </source>
</evidence>
<dbReference type="GO" id="GO:0005634">
    <property type="term" value="C:nucleus"/>
    <property type="evidence" value="ECO:0007669"/>
    <property type="project" value="UniProtKB-SubCell"/>
</dbReference>
<accession>A0ABD3NNF3</accession>
<proteinExistence type="predicted"/>
<dbReference type="Pfam" id="PF08704">
    <property type="entry name" value="GCD14"/>
    <property type="match status" value="1"/>
</dbReference>
<evidence type="ECO:0000256" key="7">
    <source>
        <dbReference type="ARBA" id="ARBA00023242"/>
    </source>
</evidence>
<gene>
    <name evidence="10" type="ORF">ACHAW5_006771</name>
</gene>
<dbReference type="AlphaFoldDB" id="A0ABD3NNF3"/>
<evidence type="ECO:0000313" key="11">
    <source>
        <dbReference type="Proteomes" id="UP001530315"/>
    </source>
</evidence>
<evidence type="ECO:0000256" key="1">
    <source>
        <dbReference type="ARBA" id="ARBA00004123"/>
    </source>
</evidence>
<dbReference type="InterPro" id="IPR029063">
    <property type="entry name" value="SAM-dependent_MTases_sf"/>
</dbReference>
<evidence type="ECO:0000313" key="10">
    <source>
        <dbReference type="EMBL" id="KAL3777620.1"/>
    </source>
</evidence>
<keyword evidence="4" id="KW-0808">Transferase</keyword>
<dbReference type="EMBL" id="JALLAZ020001274">
    <property type="protein sequence ID" value="KAL3777620.1"/>
    <property type="molecule type" value="Genomic_DNA"/>
</dbReference>
<keyword evidence="5" id="KW-0949">S-adenosyl-L-methionine</keyword>
<dbReference type="EC" id="2.1.1.220" evidence="2"/>
<dbReference type="Gene3D" id="3.10.330.20">
    <property type="match status" value="1"/>
</dbReference>
<dbReference type="Gene3D" id="3.40.50.150">
    <property type="entry name" value="Vaccinia Virus protein VP39"/>
    <property type="match status" value="2"/>
</dbReference>